<dbReference type="GO" id="GO:0005524">
    <property type="term" value="F:ATP binding"/>
    <property type="evidence" value="ECO:0007669"/>
    <property type="project" value="UniProtKB-KW"/>
</dbReference>
<organism evidence="9 10">
    <name type="scientific">Ottowia thiooxydans</name>
    <dbReference type="NCBI Taxonomy" id="219182"/>
    <lineage>
        <taxon>Bacteria</taxon>
        <taxon>Pseudomonadati</taxon>
        <taxon>Pseudomonadota</taxon>
        <taxon>Betaproteobacteria</taxon>
        <taxon>Burkholderiales</taxon>
        <taxon>Comamonadaceae</taxon>
        <taxon>Ottowia</taxon>
    </lineage>
</organism>
<dbReference type="Pfam" id="PF00005">
    <property type="entry name" value="ABC_tran"/>
    <property type="match status" value="1"/>
</dbReference>
<dbReference type="InterPro" id="IPR003439">
    <property type="entry name" value="ABC_transporter-like_ATP-bd"/>
</dbReference>
<dbReference type="InterPro" id="IPR027417">
    <property type="entry name" value="P-loop_NTPase"/>
</dbReference>
<comment type="caution">
    <text evidence="9">The sequence shown here is derived from an EMBL/GenBank/DDBJ whole genome shotgun (WGS) entry which is preliminary data.</text>
</comment>
<dbReference type="EMBL" id="JBEPSH010000004">
    <property type="protein sequence ID" value="MET4577343.1"/>
    <property type="molecule type" value="Genomic_DNA"/>
</dbReference>
<reference evidence="9 10" key="1">
    <citation type="submission" date="2024-06" db="EMBL/GenBank/DDBJ databases">
        <title>Sorghum-associated microbial communities from plants grown in Nebraska, USA.</title>
        <authorList>
            <person name="Schachtman D."/>
        </authorList>
    </citation>
    <scope>NUCLEOTIDE SEQUENCE [LARGE SCALE GENOMIC DNA]</scope>
    <source>
        <strain evidence="9 10">2709</strain>
    </source>
</reference>
<keyword evidence="6 9" id="KW-0067">ATP-binding</keyword>
<evidence type="ECO:0000256" key="6">
    <source>
        <dbReference type="ARBA" id="ARBA00022840"/>
    </source>
</evidence>
<dbReference type="PROSITE" id="PS50893">
    <property type="entry name" value="ABC_TRANSPORTER_2"/>
    <property type="match status" value="1"/>
</dbReference>
<keyword evidence="3" id="KW-0813">Transport</keyword>
<evidence type="ECO:0000256" key="5">
    <source>
        <dbReference type="ARBA" id="ARBA00022741"/>
    </source>
</evidence>
<dbReference type="RefSeq" id="WP_354443626.1">
    <property type="nucleotide sequence ID" value="NZ_JBEPSH010000004.1"/>
</dbReference>
<name>A0ABV2Q8I1_9BURK</name>
<keyword evidence="10" id="KW-1185">Reference proteome</keyword>
<dbReference type="PANTHER" id="PTHR42788:SF7">
    <property type="entry name" value="NITRATE ABC TRANSPORTER ATP-BINDING PROTEIN"/>
    <property type="match status" value="1"/>
</dbReference>
<dbReference type="PROSITE" id="PS00211">
    <property type="entry name" value="ABC_TRANSPORTER_1"/>
    <property type="match status" value="1"/>
</dbReference>
<keyword evidence="7" id="KW-0472">Membrane</keyword>
<evidence type="ECO:0000256" key="3">
    <source>
        <dbReference type="ARBA" id="ARBA00022448"/>
    </source>
</evidence>
<comment type="similarity">
    <text evidence="2">Belongs to the ABC transporter superfamily.</text>
</comment>
<evidence type="ECO:0000256" key="1">
    <source>
        <dbReference type="ARBA" id="ARBA00004202"/>
    </source>
</evidence>
<dbReference type="PANTHER" id="PTHR42788">
    <property type="entry name" value="TAURINE IMPORT ATP-BINDING PROTEIN-RELATED"/>
    <property type="match status" value="1"/>
</dbReference>
<proteinExistence type="inferred from homology"/>
<evidence type="ECO:0000313" key="9">
    <source>
        <dbReference type="EMBL" id="MET4577343.1"/>
    </source>
</evidence>
<gene>
    <name evidence="9" type="ORF">ABIE13_002454</name>
</gene>
<accession>A0ABV2Q8I1</accession>
<evidence type="ECO:0000313" key="10">
    <source>
        <dbReference type="Proteomes" id="UP001549320"/>
    </source>
</evidence>
<evidence type="ECO:0000256" key="4">
    <source>
        <dbReference type="ARBA" id="ARBA00022475"/>
    </source>
</evidence>
<feature type="domain" description="ABC transporter" evidence="8">
    <location>
        <begin position="8"/>
        <end position="255"/>
    </location>
</feature>
<dbReference type="InterPro" id="IPR003593">
    <property type="entry name" value="AAA+_ATPase"/>
</dbReference>
<dbReference type="InterPro" id="IPR017871">
    <property type="entry name" value="ABC_transporter-like_CS"/>
</dbReference>
<dbReference type="SMART" id="SM00382">
    <property type="entry name" value="AAA"/>
    <property type="match status" value="1"/>
</dbReference>
<dbReference type="InterPro" id="IPR050166">
    <property type="entry name" value="ABC_transporter_ATP-bind"/>
</dbReference>
<keyword evidence="4" id="KW-1003">Cell membrane</keyword>
<comment type="subcellular location">
    <subcellularLocation>
        <location evidence="1">Cell membrane</location>
        <topology evidence="1">Peripheral membrane protein</topology>
    </subcellularLocation>
</comment>
<protein>
    <submittedName>
        <fullName evidence="9">ABC transport system ATP-binding protein</fullName>
    </submittedName>
</protein>
<evidence type="ECO:0000256" key="7">
    <source>
        <dbReference type="ARBA" id="ARBA00023136"/>
    </source>
</evidence>
<dbReference type="SUPFAM" id="SSF52540">
    <property type="entry name" value="P-loop containing nucleoside triphosphate hydrolases"/>
    <property type="match status" value="1"/>
</dbReference>
<evidence type="ECO:0000259" key="8">
    <source>
        <dbReference type="PROSITE" id="PS50893"/>
    </source>
</evidence>
<dbReference type="Proteomes" id="UP001549320">
    <property type="component" value="Unassembled WGS sequence"/>
</dbReference>
<keyword evidence="5" id="KW-0547">Nucleotide-binding</keyword>
<dbReference type="Gene3D" id="3.40.50.300">
    <property type="entry name" value="P-loop containing nucleotide triphosphate hydrolases"/>
    <property type="match status" value="1"/>
</dbReference>
<evidence type="ECO:0000256" key="2">
    <source>
        <dbReference type="ARBA" id="ARBA00005417"/>
    </source>
</evidence>
<sequence>MSNAPLTLVCQGLTKTFNKDLPESRPALNKVDLSIAKGDFVVLIGGNGAGKSTLLNAIAGAIQPDQGALQISGQNITHLAPHKRASLVTRVFQDPMAGTAAAMTIEENLAIAERRGRSHRARRLLTDGRRTVYREWLKELELGLENRLDTSVALLSGGQRQALSLLMAVVSQPALLLLDEHTAALDPRTADRVMGATLRAVSERSLTTLMVTHNMSQAIATGNRLIMMDAGRIVFDVRDAEKASLTTESLVERFQIDNDRMLLKH</sequence>